<dbReference type="PATRIC" id="fig|935198.13.peg.2134"/>
<dbReference type="Pfam" id="PF00583">
    <property type="entry name" value="Acetyltransf_1"/>
    <property type="match status" value="1"/>
</dbReference>
<organism evidence="2">
    <name type="scientific">Clostridium botulinum (strain Eklund 17B / Type B)</name>
    <dbReference type="NCBI Taxonomy" id="935198"/>
    <lineage>
        <taxon>Bacteria</taxon>
        <taxon>Bacillati</taxon>
        <taxon>Bacillota</taxon>
        <taxon>Clostridia</taxon>
        <taxon>Eubacteriales</taxon>
        <taxon>Clostridiaceae</taxon>
        <taxon>Clostridium</taxon>
    </lineage>
</organism>
<dbReference type="PROSITE" id="PS51186">
    <property type="entry name" value="GNAT"/>
    <property type="match status" value="1"/>
</dbReference>
<dbReference type="CDD" id="cd04301">
    <property type="entry name" value="NAT_SF"/>
    <property type="match status" value="1"/>
</dbReference>
<evidence type="ECO:0000259" key="1">
    <source>
        <dbReference type="PROSITE" id="PS51186"/>
    </source>
</evidence>
<dbReference type="InterPro" id="IPR000182">
    <property type="entry name" value="GNAT_dom"/>
</dbReference>
<sequence>MYTKNEILEIAKSQLALDYSCQFSDFDIEENTIVEKKITDGRRIYNNDKCFLKILCFGGKTIISTDTMIIHWCEENLKNYSSAWFFQYPNLRRIDYKLKEFGHEIVDIHHYYLPNPNIISIDPIINVKWYEYEEIFQFKNDKRFQEALAFDKNNPDMLAVAAFDGDKIMGMAGASADSKNMWQIGIDVLPEYRSKGIGRSLVVLLKNEILRRGKVPFYSTSGSHFHSQNIAINSGFFPIWAELYSKRIEVVK</sequence>
<dbReference type="InterPro" id="IPR016181">
    <property type="entry name" value="Acyl_CoA_acyltransferase"/>
</dbReference>
<accession>B2TRE6</accession>
<reference evidence="2" key="2">
    <citation type="submission" date="2009-08" db="EMBL/GenBank/DDBJ databases">
        <authorList>
            <person name="Shrivastava S."/>
            <person name="Brinkac L.M."/>
            <person name="Dodson R.J."/>
            <person name="Harkins D.M."/>
            <person name="Durkin A.S."/>
            <person name="Sutton G."/>
        </authorList>
    </citation>
    <scope>NUCLEOTIDE SEQUENCE</scope>
    <source>
        <strain evidence="2">Eklund 17B</strain>
    </source>
</reference>
<evidence type="ECO:0000313" key="2">
    <source>
        <dbReference type="EMBL" id="ACD22193.1"/>
    </source>
</evidence>
<proteinExistence type="predicted"/>
<dbReference type="EMBL" id="CP001056">
    <property type="protein sequence ID" value="ACD22193.1"/>
    <property type="molecule type" value="Genomic_DNA"/>
</dbReference>
<dbReference type="SUPFAM" id="SSF55729">
    <property type="entry name" value="Acyl-CoA N-acyltransferases (Nat)"/>
    <property type="match status" value="1"/>
</dbReference>
<protein>
    <recommendedName>
        <fullName evidence="1">N-acetyltransferase domain-containing protein</fullName>
    </recommendedName>
</protein>
<dbReference type="Gene3D" id="3.40.630.30">
    <property type="match status" value="1"/>
</dbReference>
<dbReference type="HOGENOM" id="CLU_084732_1_0_9"/>
<feature type="domain" description="N-acetyltransferase" evidence="1">
    <location>
        <begin position="119"/>
        <end position="252"/>
    </location>
</feature>
<gene>
    <name evidence="2" type="ordered locus">CLL_A2180</name>
</gene>
<name>B2TRE6_CLOBB</name>
<dbReference type="GO" id="GO:0016747">
    <property type="term" value="F:acyltransferase activity, transferring groups other than amino-acyl groups"/>
    <property type="evidence" value="ECO:0007669"/>
    <property type="project" value="InterPro"/>
</dbReference>
<accession>U4PH02</accession>
<reference evidence="2" key="1">
    <citation type="submission" date="2009-06" db="EMBL/GenBank/DDBJ databases">
        <authorList>
            <consortium name="US DOE Joint Genome Institute (JGI-PGF)"/>
            <person name="Lucas S."/>
            <person name="Copeland A."/>
            <person name="Lapidus A."/>
            <person name="Glavina del Rio T."/>
            <person name="Dalin E."/>
            <person name="Tice H."/>
            <person name="Bruce D."/>
            <person name="Goodwin L."/>
            <person name="Pitluck S."/>
            <person name="Kyrpides N."/>
            <person name="Mavromatis K."/>
            <person name="Ivanova N."/>
            <person name="Saunders E."/>
            <person name="Brettin T."/>
            <person name="Detter J.C."/>
            <person name="Han C."/>
            <person name="Larimer F."/>
            <person name="Land M."/>
            <person name="Hauser L."/>
            <person name="Markowitz V."/>
            <person name="Cheng J.-F."/>
            <person name="Hugenholtz P."/>
            <person name="Woyke T."/>
            <person name="Wu D."/>
            <person name="Gronow S."/>
            <person name="Klenk H.-P."/>
            <person name="Eisen J.A."/>
        </authorList>
    </citation>
    <scope>NUCLEOTIDE SEQUENCE</scope>
    <source>
        <strain evidence="2">Eklund 17B</strain>
    </source>
</reference>
<dbReference type="KEGG" id="cbk:CLL_A2180"/>
<dbReference type="AlphaFoldDB" id="B2TRE6"/>